<sequence>MRPFALFAAFAAGAMGLPAQIFLNPGIPASSRKLVRPHGYSSMYAKVHPVDEHILVYNCTELAPGGSLKCHETRLDTTLSDLLETAGGPTDSLLQTALVFAIAWLCAYLVIDLALFYVYGKEATSEKEVVITLRNGRVPDGDHKTNEDV</sequence>
<feature type="chain" id="PRO_5007896144" evidence="2">
    <location>
        <begin position="17"/>
        <end position="149"/>
    </location>
</feature>
<dbReference type="Proteomes" id="UP000076744">
    <property type="component" value="Unassembled WGS sequence"/>
</dbReference>
<name>A0A168D4V2_CORFA</name>
<evidence type="ECO:0000313" key="4">
    <source>
        <dbReference type="Proteomes" id="UP000076744"/>
    </source>
</evidence>
<dbReference type="GeneID" id="30017535"/>
<dbReference type="AlphaFoldDB" id="A0A168D4V2"/>
<keyword evidence="2" id="KW-0732">Signal</keyword>
<feature type="signal peptide" evidence="2">
    <location>
        <begin position="1"/>
        <end position="16"/>
    </location>
</feature>
<dbReference type="EMBL" id="AZHB01000002">
    <property type="protein sequence ID" value="OAA72170.1"/>
    <property type="molecule type" value="Genomic_DNA"/>
</dbReference>
<feature type="transmembrane region" description="Helical" evidence="1">
    <location>
        <begin position="97"/>
        <end position="119"/>
    </location>
</feature>
<proteinExistence type="predicted"/>
<comment type="caution">
    <text evidence="3">The sequence shown here is derived from an EMBL/GenBank/DDBJ whole genome shotgun (WGS) entry which is preliminary data.</text>
</comment>
<reference evidence="3 4" key="1">
    <citation type="journal article" date="2016" name="Genome Biol. Evol.">
        <title>Divergent and convergent evolution of fungal pathogenicity.</title>
        <authorList>
            <person name="Shang Y."/>
            <person name="Xiao G."/>
            <person name="Zheng P."/>
            <person name="Cen K."/>
            <person name="Zhan S."/>
            <person name="Wang C."/>
        </authorList>
    </citation>
    <scope>NUCLEOTIDE SEQUENCE [LARGE SCALE GENOMIC DNA]</scope>
    <source>
        <strain evidence="3 4">ARSEF 2679</strain>
    </source>
</reference>
<keyword evidence="1" id="KW-0472">Membrane</keyword>
<keyword evidence="4" id="KW-1185">Reference proteome</keyword>
<organism evidence="3 4">
    <name type="scientific">Cordyceps fumosorosea (strain ARSEF 2679)</name>
    <name type="common">Isaria fumosorosea</name>
    <dbReference type="NCBI Taxonomy" id="1081104"/>
    <lineage>
        <taxon>Eukaryota</taxon>
        <taxon>Fungi</taxon>
        <taxon>Dikarya</taxon>
        <taxon>Ascomycota</taxon>
        <taxon>Pezizomycotina</taxon>
        <taxon>Sordariomycetes</taxon>
        <taxon>Hypocreomycetidae</taxon>
        <taxon>Hypocreales</taxon>
        <taxon>Cordycipitaceae</taxon>
        <taxon>Cordyceps</taxon>
    </lineage>
</organism>
<evidence type="ECO:0000256" key="2">
    <source>
        <dbReference type="SAM" id="SignalP"/>
    </source>
</evidence>
<dbReference type="RefSeq" id="XP_018707616.1">
    <property type="nucleotide sequence ID" value="XM_018844850.1"/>
</dbReference>
<protein>
    <submittedName>
        <fullName evidence="3">Uncharacterized protein</fullName>
    </submittedName>
</protein>
<evidence type="ECO:0000256" key="1">
    <source>
        <dbReference type="SAM" id="Phobius"/>
    </source>
</evidence>
<keyword evidence="1" id="KW-1133">Transmembrane helix</keyword>
<keyword evidence="1" id="KW-0812">Transmembrane</keyword>
<evidence type="ECO:0000313" key="3">
    <source>
        <dbReference type="EMBL" id="OAA72170.1"/>
    </source>
</evidence>
<gene>
    <name evidence="3" type="ORF">ISF_01243</name>
</gene>
<accession>A0A168D4V2</accession>